<feature type="region of interest" description="Disordered" evidence="1">
    <location>
        <begin position="38"/>
        <end position="65"/>
    </location>
</feature>
<protein>
    <submittedName>
        <fullName evidence="2">Uncharacterized protein</fullName>
    </submittedName>
</protein>
<proteinExistence type="predicted"/>
<keyword evidence="3" id="KW-1185">Reference proteome</keyword>
<comment type="caution">
    <text evidence="2">The sequence shown here is derived from an EMBL/GenBank/DDBJ whole genome shotgun (WGS) entry which is preliminary data.</text>
</comment>
<gene>
    <name evidence="2" type="ORF">EJB05_56327</name>
</gene>
<dbReference type="Gramene" id="TVT98369">
    <property type="protein sequence ID" value="TVT98369"/>
    <property type="gene ID" value="EJB05_56327"/>
</dbReference>
<dbReference type="AlphaFoldDB" id="A0A5J9SH12"/>
<organism evidence="2 3">
    <name type="scientific">Eragrostis curvula</name>
    <name type="common">weeping love grass</name>
    <dbReference type="NCBI Taxonomy" id="38414"/>
    <lineage>
        <taxon>Eukaryota</taxon>
        <taxon>Viridiplantae</taxon>
        <taxon>Streptophyta</taxon>
        <taxon>Embryophyta</taxon>
        <taxon>Tracheophyta</taxon>
        <taxon>Spermatophyta</taxon>
        <taxon>Magnoliopsida</taxon>
        <taxon>Liliopsida</taxon>
        <taxon>Poales</taxon>
        <taxon>Poaceae</taxon>
        <taxon>PACMAD clade</taxon>
        <taxon>Chloridoideae</taxon>
        <taxon>Eragrostideae</taxon>
        <taxon>Eragrostidinae</taxon>
        <taxon>Eragrostis</taxon>
    </lineage>
</organism>
<name>A0A5J9SH12_9POAL</name>
<evidence type="ECO:0000313" key="3">
    <source>
        <dbReference type="Proteomes" id="UP000324897"/>
    </source>
</evidence>
<sequence length="156" mass="17034">MDLNKLHYDWHSSSSKINSNVLVYKIWGGEGRIRRRRSSGTLESSSVVDEQGTTAEAEEPRETRKLLVSGVPSTALESGVDAEAPPRRLLPLHSPASASMLGLFERRCRTSACACARALCAPLPHPPRLSTPELLGVAVLPMALLFWMPGKCLSNR</sequence>
<evidence type="ECO:0000313" key="2">
    <source>
        <dbReference type="EMBL" id="TVT98369.1"/>
    </source>
</evidence>
<dbReference type="Proteomes" id="UP000324897">
    <property type="component" value="Unassembled WGS sequence"/>
</dbReference>
<reference evidence="2 3" key="1">
    <citation type="journal article" date="2019" name="Sci. Rep.">
        <title>A high-quality genome of Eragrostis curvula grass provides insights into Poaceae evolution and supports new strategies to enhance forage quality.</title>
        <authorList>
            <person name="Carballo J."/>
            <person name="Santos B.A.C.M."/>
            <person name="Zappacosta D."/>
            <person name="Garbus I."/>
            <person name="Selva J.P."/>
            <person name="Gallo C.A."/>
            <person name="Diaz A."/>
            <person name="Albertini E."/>
            <person name="Caccamo M."/>
            <person name="Echenique V."/>
        </authorList>
    </citation>
    <scope>NUCLEOTIDE SEQUENCE [LARGE SCALE GENOMIC DNA]</scope>
    <source>
        <strain evidence="3">cv. Victoria</strain>
        <tissue evidence="2">Leaf</tissue>
    </source>
</reference>
<feature type="non-terminal residue" evidence="2">
    <location>
        <position position="1"/>
    </location>
</feature>
<evidence type="ECO:0000256" key="1">
    <source>
        <dbReference type="SAM" id="MobiDB-lite"/>
    </source>
</evidence>
<feature type="compositionally biased region" description="Polar residues" evidence="1">
    <location>
        <begin position="41"/>
        <end position="52"/>
    </location>
</feature>
<accession>A0A5J9SH12</accession>
<dbReference type="EMBL" id="RWGY01000867">
    <property type="protein sequence ID" value="TVT98369.1"/>
    <property type="molecule type" value="Genomic_DNA"/>
</dbReference>